<evidence type="ECO:0000313" key="9">
    <source>
        <dbReference type="Ensembl" id="ENSLCNP00005002727.1"/>
    </source>
</evidence>
<dbReference type="PANTHER" id="PTHR22883:SF22">
    <property type="entry name" value="PALMITOYLTRANSFERASE ZDHHC11-RELATED"/>
    <property type="match status" value="1"/>
</dbReference>
<dbReference type="PANTHER" id="PTHR22883">
    <property type="entry name" value="ZINC FINGER DHHC DOMAIN CONTAINING PROTEIN"/>
    <property type="match status" value="1"/>
</dbReference>
<keyword evidence="5 7" id="KW-0472">Membrane</keyword>
<dbReference type="GO" id="GO:0019706">
    <property type="term" value="F:protein-cysteine S-palmitoyltransferase activity"/>
    <property type="evidence" value="ECO:0007669"/>
    <property type="project" value="UniProtKB-EC"/>
</dbReference>
<organism evidence="9 10">
    <name type="scientific">Lynx canadensis</name>
    <name type="common">Canada lynx</name>
    <name type="synonym">Felis canadensis</name>
    <dbReference type="NCBI Taxonomy" id="61383"/>
    <lineage>
        <taxon>Eukaryota</taxon>
        <taxon>Metazoa</taxon>
        <taxon>Chordata</taxon>
        <taxon>Craniata</taxon>
        <taxon>Vertebrata</taxon>
        <taxon>Euteleostomi</taxon>
        <taxon>Mammalia</taxon>
        <taxon>Eutheria</taxon>
        <taxon>Laurasiatheria</taxon>
        <taxon>Carnivora</taxon>
        <taxon>Feliformia</taxon>
        <taxon>Felidae</taxon>
        <taxon>Felinae</taxon>
        <taxon>Lynx</taxon>
    </lineage>
</organism>
<evidence type="ECO:0000256" key="7">
    <source>
        <dbReference type="RuleBase" id="RU079119"/>
    </source>
</evidence>
<protein>
    <recommendedName>
        <fullName evidence="7">Palmitoyltransferase</fullName>
        <ecNumber evidence="7">2.3.1.225</ecNumber>
    </recommendedName>
</protein>
<accession>A0A667G7I0</accession>
<dbReference type="GO" id="GO:0005794">
    <property type="term" value="C:Golgi apparatus"/>
    <property type="evidence" value="ECO:0007669"/>
    <property type="project" value="TreeGrafter"/>
</dbReference>
<proteinExistence type="inferred from homology"/>
<keyword evidence="2 7" id="KW-0808">Transferase</keyword>
<comment type="similarity">
    <text evidence="7">Belongs to the DHHC palmitoyltransferase family.</text>
</comment>
<keyword evidence="4 7" id="KW-1133">Transmembrane helix</keyword>
<dbReference type="EC" id="2.3.1.225" evidence="7"/>
<feature type="transmembrane region" description="Helical" evidence="7">
    <location>
        <begin position="205"/>
        <end position="223"/>
    </location>
</feature>
<dbReference type="Proteomes" id="UP000472241">
    <property type="component" value="Unplaced"/>
</dbReference>
<reference evidence="9" key="2">
    <citation type="submission" date="2025-09" db="UniProtKB">
        <authorList>
            <consortium name="Ensembl"/>
        </authorList>
    </citation>
    <scope>IDENTIFICATION</scope>
</reference>
<evidence type="ECO:0000256" key="2">
    <source>
        <dbReference type="ARBA" id="ARBA00022679"/>
    </source>
</evidence>
<reference evidence="9" key="1">
    <citation type="submission" date="2025-08" db="UniProtKB">
        <authorList>
            <consortium name="Ensembl"/>
        </authorList>
    </citation>
    <scope>IDENTIFICATION</scope>
</reference>
<evidence type="ECO:0000256" key="1">
    <source>
        <dbReference type="ARBA" id="ARBA00004141"/>
    </source>
</evidence>
<dbReference type="GO" id="GO:0016020">
    <property type="term" value="C:membrane"/>
    <property type="evidence" value="ECO:0007669"/>
    <property type="project" value="UniProtKB-SubCell"/>
</dbReference>
<evidence type="ECO:0000256" key="3">
    <source>
        <dbReference type="ARBA" id="ARBA00022692"/>
    </source>
</evidence>
<dbReference type="GO" id="GO:0006612">
    <property type="term" value="P:protein targeting to membrane"/>
    <property type="evidence" value="ECO:0007669"/>
    <property type="project" value="TreeGrafter"/>
</dbReference>
<sequence length="331" mass="36478">LKGNLGALWEASRKQASPRRWSRVNGWSWPLHTFQVVVWTILFILAFANFCIFIPLLPPNWNLIMYGVTGGLFCFYFVVHLLAISIDPAETNVRLKNYLEPIPTFDPSKHTRVIENQYCHLCEVTVSQKAKHCGACNKCVFDFDHHCKWLNNCVGGRNYRYFFISLISASASLLCLITILLYVFIQYSVNPEVLRTHPFYKGTGGGGGSSLALLSLGSLVVVASPSGCLSGKALLLGDVSLLVLAGSRVGQEGRAAWGRCWVVCGCRCLLSGSRNLALGTHVPQRSVHHCATPVTVTLFGERVLPDVIKDPEMIMGYLAMCGILDPVKTSL</sequence>
<dbReference type="PROSITE" id="PS50216">
    <property type="entry name" value="DHHC"/>
    <property type="match status" value="1"/>
</dbReference>
<dbReference type="InterPro" id="IPR001594">
    <property type="entry name" value="Palmitoyltrfase_DHHC"/>
</dbReference>
<comment type="catalytic activity">
    <reaction evidence="7">
        <text>L-cysteinyl-[protein] + hexadecanoyl-CoA = S-hexadecanoyl-L-cysteinyl-[protein] + CoA</text>
        <dbReference type="Rhea" id="RHEA:36683"/>
        <dbReference type="Rhea" id="RHEA-COMP:10131"/>
        <dbReference type="Rhea" id="RHEA-COMP:11032"/>
        <dbReference type="ChEBI" id="CHEBI:29950"/>
        <dbReference type="ChEBI" id="CHEBI:57287"/>
        <dbReference type="ChEBI" id="CHEBI:57379"/>
        <dbReference type="ChEBI" id="CHEBI:74151"/>
        <dbReference type="EC" id="2.3.1.225"/>
    </reaction>
</comment>
<keyword evidence="10" id="KW-1185">Reference proteome</keyword>
<feature type="transmembrane region" description="Helical" evidence="7">
    <location>
        <begin position="36"/>
        <end position="57"/>
    </location>
</feature>
<evidence type="ECO:0000313" key="10">
    <source>
        <dbReference type="Proteomes" id="UP000472241"/>
    </source>
</evidence>
<name>A0A667G7I0_LYNCA</name>
<dbReference type="InterPro" id="IPR039859">
    <property type="entry name" value="PFA4/ZDH16/20/ERF2-like"/>
</dbReference>
<dbReference type="Ensembl" id="ENSLCNT00005003131.1">
    <property type="protein sequence ID" value="ENSLCNP00005002727.1"/>
    <property type="gene ID" value="ENSLCNG00005001960.1"/>
</dbReference>
<evidence type="ECO:0000256" key="5">
    <source>
        <dbReference type="ARBA" id="ARBA00023136"/>
    </source>
</evidence>
<evidence type="ECO:0000256" key="6">
    <source>
        <dbReference type="ARBA" id="ARBA00023315"/>
    </source>
</evidence>
<keyword evidence="3 7" id="KW-0812">Transmembrane</keyword>
<feature type="transmembrane region" description="Helical" evidence="7">
    <location>
        <begin position="161"/>
        <end position="185"/>
    </location>
</feature>
<dbReference type="AlphaFoldDB" id="A0A667G7I0"/>
<comment type="domain">
    <text evidence="7">The DHHC domain is required for palmitoyltransferase activity.</text>
</comment>
<feature type="domain" description="Palmitoyltransferase DHHC" evidence="8">
    <location>
        <begin position="114"/>
        <end position="193"/>
    </location>
</feature>
<evidence type="ECO:0000259" key="8">
    <source>
        <dbReference type="Pfam" id="PF01529"/>
    </source>
</evidence>
<dbReference type="Pfam" id="PF01529">
    <property type="entry name" value="DHHC"/>
    <property type="match status" value="1"/>
</dbReference>
<feature type="transmembrane region" description="Helical" evidence="7">
    <location>
        <begin position="63"/>
        <end position="86"/>
    </location>
</feature>
<keyword evidence="6 7" id="KW-0012">Acyltransferase</keyword>
<comment type="subcellular location">
    <subcellularLocation>
        <location evidence="1">Membrane</location>
        <topology evidence="1">Multi-pass membrane protein</topology>
    </subcellularLocation>
</comment>
<dbReference type="GO" id="GO:0005783">
    <property type="term" value="C:endoplasmic reticulum"/>
    <property type="evidence" value="ECO:0007669"/>
    <property type="project" value="TreeGrafter"/>
</dbReference>
<evidence type="ECO:0000256" key="4">
    <source>
        <dbReference type="ARBA" id="ARBA00022989"/>
    </source>
</evidence>